<evidence type="ECO:0000256" key="1">
    <source>
        <dbReference type="SAM" id="MobiDB-lite"/>
    </source>
</evidence>
<dbReference type="Proteomes" id="UP001249851">
    <property type="component" value="Unassembled WGS sequence"/>
</dbReference>
<evidence type="ECO:0000313" key="3">
    <source>
        <dbReference type="Proteomes" id="UP001249851"/>
    </source>
</evidence>
<feature type="region of interest" description="Disordered" evidence="1">
    <location>
        <begin position="212"/>
        <end position="244"/>
    </location>
</feature>
<organism evidence="2 3">
    <name type="scientific">Acropora cervicornis</name>
    <name type="common">Staghorn coral</name>
    <dbReference type="NCBI Taxonomy" id="6130"/>
    <lineage>
        <taxon>Eukaryota</taxon>
        <taxon>Metazoa</taxon>
        <taxon>Cnidaria</taxon>
        <taxon>Anthozoa</taxon>
        <taxon>Hexacorallia</taxon>
        <taxon>Scleractinia</taxon>
        <taxon>Astrocoeniina</taxon>
        <taxon>Acroporidae</taxon>
        <taxon>Acropora</taxon>
    </lineage>
</organism>
<evidence type="ECO:0000313" key="2">
    <source>
        <dbReference type="EMBL" id="KAK2547397.1"/>
    </source>
</evidence>
<dbReference type="PANTHER" id="PTHR33244">
    <property type="entry name" value="INTEGRASE CATALYTIC DOMAIN-CONTAINING PROTEIN-RELATED"/>
    <property type="match status" value="1"/>
</dbReference>
<sequence length="258" mass="29415">MNLVEHVISDQKLSKFVEATKEDEIVSHLQQVILSGWPDSRSHVPFKAQQFWNYRDELLVAHGLIVKRQKIVVPNIRQLVILVNVNGKAFEDPNSNDKTIVKPQLYDPEEVLPKLKERQRKQKLQHEKTAKELSPLKNDKLVRVSEGNKWKTVTATEILPSPRSYKVETERGEYRRNRRHLLRTEEPEASEFACTTPSEEDVTDTEVHMSGAGALQSPRSTPVKMSMAATTRSAEKKKRKKKRCDIGAAVAPGTWCGE</sequence>
<comment type="caution">
    <text evidence="2">The sequence shown here is derived from an EMBL/GenBank/DDBJ whole genome shotgun (WGS) entry which is preliminary data.</text>
</comment>
<accession>A0AAD9URV2</accession>
<dbReference type="PANTHER" id="PTHR33244:SF3">
    <property type="entry name" value="PEPTIDASE A2 DOMAIN-CONTAINING PROTEIN"/>
    <property type="match status" value="1"/>
</dbReference>
<keyword evidence="3" id="KW-1185">Reference proteome</keyword>
<reference evidence="2" key="2">
    <citation type="journal article" date="2023" name="Science">
        <title>Genomic signatures of disease resistance in endangered staghorn corals.</title>
        <authorList>
            <person name="Vollmer S.V."/>
            <person name="Selwyn J.D."/>
            <person name="Despard B.A."/>
            <person name="Roesel C.L."/>
        </authorList>
    </citation>
    <scope>NUCLEOTIDE SEQUENCE</scope>
    <source>
        <strain evidence="2">K2</strain>
    </source>
</reference>
<name>A0AAD9URV2_ACRCE</name>
<proteinExistence type="predicted"/>
<reference evidence="2" key="1">
    <citation type="journal article" date="2023" name="G3 (Bethesda)">
        <title>Whole genome assembly and annotation of the endangered Caribbean coral Acropora cervicornis.</title>
        <authorList>
            <person name="Selwyn J.D."/>
            <person name="Vollmer S.V."/>
        </authorList>
    </citation>
    <scope>NUCLEOTIDE SEQUENCE</scope>
    <source>
        <strain evidence="2">K2</strain>
    </source>
</reference>
<dbReference type="EMBL" id="JARQWQ010000187">
    <property type="protein sequence ID" value="KAK2547397.1"/>
    <property type="molecule type" value="Genomic_DNA"/>
</dbReference>
<protein>
    <submittedName>
        <fullName evidence="2">Uncharacterized protein</fullName>
    </submittedName>
</protein>
<dbReference type="AlphaFoldDB" id="A0AAD9URV2"/>
<gene>
    <name evidence="2" type="ORF">P5673_032619</name>
</gene>